<dbReference type="Gene3D" id="3.30.420.40">
    <property type="match status" value="2"/>
</dbReference>
<dbReference type="SUPFAM" id="SSF53067">
    <property type="entry name" value="Actin-like ATPase domain"/>
    <property type="match status" value="1"/>
</dbReference>
<evidence type="ECO:0000256" key="2">
    <source>
        <dbReference type="ARBA" id="ARBA00006479"/>
    </source>
</evidence>
<evidence type="ECO:0000313" key="4">
    <source>
        <dbReference type="EMBL" id="UQZ83216.1"/>
    </source>
</evidence>
<dbReference type="InterPro" id="IPR000600">
    <property type="entry name" value="ROK"/>
</dbReference>
<evidence type="ECO:0000313" key="5">
    <source>
        <dbReference type="Proteomes" id="UP001057134"/>
    </source>
</evidence>
<dbReference type="InterPro" id="IPR043129">
    <property type="entry name" value="ATPase_NBD"/>
</dbReference>
<keyword evidence="3" id="KW-0859">Xylose metabolism</keyword>
<accession>A0ABY4RN18</accession>
<keyword evidence="3" id="KW-0119">Carbohydrate metabolism</keyword>
<reference evidence="4" key="1">
    <citation type="submission" date="2018-02" db="EMBL/GenBank/DDBJ databases">
        <authorList>
            <person name="Kim S.-K."/>
            <person name="Jung H.-I."/>
            <person name="Lee S.-W."/>
        </authorList>
    </citation>
    <scope>NUCLEOTIDE SEQUENCE</scope>
    <source>
        <strain evidence="4">SK3146</strain>
    </source>
</reference>
<protein>
    <submittedName>
        <fullName evidence="4">N-acetylglucosamine repressor</fullName>
    </submittedName>
</protein>
<dbReference type="SUPFAM" id="SSF46785">
    <property type="entry name" value="Winged helix' DNA-binding domain"/>
    <property type="match status" value="1"/>
</dbReference>
<dbReference type="Gene3D" id="1.10.10.10">
    <property type="entry name" value="Winged helix-like DNA-binding domain superfamily/Winged helix DNA-binding domain"/>
    <property type="match status" value="1"/>
</dbReference>
<dbReference type="EMBL" id="CP027059">
    <property type="protein sequence ID" value="UQZ83216.1"/>
    <property type="molecule type" value="Genomic_DNA"/>
</dbReference>
<dbReference type="Proteomes" id="UP001057134">
    <property type="component" value="Chromosome"/>
</dbReference>
<organism evidence="4 5">
    <name type="scientific">Paenibacillus konkukensis</name>
    <dbReference type="NCBI Taxonomy" id="2020716"/>
    <lineage>
        <taxon>Bacteria</taxon>
        <taxon>Bacillati</taxon>
        <taxon>Bacillota</taxon>
        <taxon>Bacilli</taxon>
        <taxon>Bacillales</taxon>
        <taxon>Paenibacillaceae</taxon>
        <taxon>Paenibacillus</taxon>
    </lineage>
</organism>
<evidence type="ECO:0000256" key="1">
    <source>
        <dbReference type="ARBA" id="ARBA00002486"/>
    </source>
</evidence>
<keyword evidence="5" id="KW-1185">Reference proteome</keyword>
<comment type="similarity">
    <text evidence="2">Belongs to the ROK (NagC/XylR) family.</text>
</comment>
<dbReference type="Pfam" id="PF00480">
    <property type="entry name" value="ROK"/>
    <property type="match status" value="1"/>
</dbReference>
<comment type="function">
    <text evidence="1">Transcriptional repressor of xylose-utilizing enzymes.</text>
</comment>
<sequence>MLQEFVGLMSPKMKSLKHLYYLINKLGPVRINTLVEQTGYKHSTCSRLVEELVQAGLIYDSGLGESKGGRKPALYVIKPDSFYLIGAEISSLFTTVLLLDLQLNIIAEHKLKMNETSTPEYTLNFISERIDRMLAEHSVPRERLLGIGVGAIGPIDRNAGTLLSHEHMLAGWERVHIVDFLQRRFQTTVLLDNGINLAALGEYRSKYWKQADSLVYTSSGVAIRCGIILQGQVLGSKLDMDDSLGHITVDVHGRRCSCGAYGCLEAYSSFPSVREEIVRRIKRGKASVLQQMVGQADEVQFHHILDALEQNDPLCYDVVRDAAYYYGIGLSNLIHLLRPEMVIVGGGLGANLTFYEITAETVRSRLQHYRSSKVQIVRASTGYNVVAVGAGCMVLDYFIEEKQTA</sequence>
<dbReference type="PANTHER" id="PTHR18964">
    <property type="entry name" value="ROK (REPRESSOR, ORF, KINASE) FAMILY"/>
    <property type="match status" value="1"/>
</dbReference>
<dbReference type="InterPro" id="IPR036390">
    <property type="entry name" value="WH_DNA-bd_sf"/>
</dbReference>
<proteinExistence type="inferred from homology"/>
<gene>
    <name evidence="4" type="primary">nagC_2</name>
    <name evidence="4" type="ORF">SK3146_02377</name>
</gene>
<dbReference type="InterPro" id="IPR036388">
    <property type="entry name" value="WH-like_DNA-bd_sf"/>
</dbReference>
<reference evidence="4" key="2">
    <citation type="journal article" date="2021" name="J Anim Sci Technol">
        <title>Complete genome sequence of Paenibacillus konkukensis sp. nov. SK3146 as a potential probiotic strain.</title>
        <authorList>
            <person name="Jung H.I."/>
            <person name="Park S."/>
            <person name="Niu K.M."/>
            <person name="Lee S.W."/>
            <person name="Kothari D."/>
            <person name="Yi K.J."/>
            <person name="Kim S.K."/>
        </authorList>
    </citation>
    <scope>NUCLEOTIDE SEQUENCE</scope>
    <source>
        <strain evidence="4">SK3146</strain>
    </source>
</reference>
<dbReference type="PANTHER" id="PTHR18964:SF149">
    <property type="entry name" value="BIFUNCTIONAL UDP-N-ACETYLGLUCOSAMINE 2-EPIMERASE_N-ACETYLMANNOSAMINE KINASE"/>
    <property type="match status" value="1"/>
</dbReference>
<dbReference type="RefSeq" id="WP_249865272.1">
    <property type="nucleotide sequence ID" value="NZ_CP027059.1"/>
</dbReference>
<name>A0ABY4RN18_9BACL</name>
<evidence type="ECO:0000256" key="3">
    <source>
        <dbReference type="ARBA" id="ARBA00022629"/>
    </source>
</evidence>